<dbReference type="HOGENOM" id="CLU_2945766_0_0_1"/>
<evidence type="ECO:0000313" key="1">
    <source>
        <dbReference type="EnsemblPlants" id="OPUNC04G22880.1"/>
    </source>
</evidence>
<name>A0A0E0KV88_ORYPU</name>
<dbReference type="Gramene" id="OPUNC04G22880.1">
    <property type="protein sequence ID" value="OPUNC04G22880.1"/>
    <property type="gene ID" value="OPUNC04G22880"/>
</dbReference>
<proteinExistence type="predicted"/>
<accession>A0A0E0KV88</accession>
<sequence>MIDDIENSFSSIRPLEHPNNMVNLIKDYCRLNFPKQVGLDFPYHKISTTSPNRSMSKDYR</sequence>
<keyword evidence="2" id="KW-1185">Reference proteome</keyword>
<organism evidence="1">
    <name type="scientific">Oryza punctata</name>
    <name type="common">Red rice</name>
    <dbReference type="NCBI Taxonomy" id="4537"/>
    <lineage>
        <taxon>Eukaryota</taxon>
        <taxon>Viridiplantae</taxon>
        <taxon>Streptophyta</taxon>
        <taxon>Embryophyta</taxon>
        <taxon>Tracheophyta</taxon>
        <taxon>Spermatophyta</taxon>
        <taxon>Magnoliopsida</taxon>
        <taxon>Liliopsida</taxon>
        <taxon>Poales</taxon>
        <taxon>Poaceae</taxon>
        <taxon>BOP clade</taxon>
        <taxon>Oryzoideae</taxon>
        <taxon>Oryzeae</taxon>
        <taxon>Oryzinae</taxon>
        <taxon>Oryza</taxon>
    </lineage>
</organism>
<reference evidence="1" key="1">
    <citation type="submission" date="2015-04" db="UniProtKB">
        <authorList>
            <consortium name="EnsemblPlants"/>
        </authorList>
    </citation>
    <scope>IDENTIFICATION</scope>
</reference>
<protein>
    <submittedName>
        <fullName evidence="1">Uncharacterized protein</fullName>
    </submittedName>
</protein>
<dbReference type="AlphaFoldDB" id="A0A0E0KV88"/>
<dbReference type="Proteomes" id="UP000026962">
    <property type="component" value="Chromosome 4"/>
</dbReference>
<evidence type="ECO:0000313" key="2">
    <source>
        <dbReference type="Proteomes" id="UP000026962"/>
    </source>
</evidence>
<dbReference type="EnsemblPlants" id="OPUNC04G22880.1">
    <property type="protein sequence ID" value="OPUNC04G22880.1"/>
    <property type="gene ID" value="OPUNC04G22880"/>
</dbReference>
<reference evidence="1" key="2">
    <citation type="submission" date="2018-05" db="EMBL/GenBank/DDBJ databases">
        <title>OpunRS2 (Oryza punctata Reference Sequence Version 2).</title>
        <authorList>
            <person name="Zhang J."/>
            <person name="Kudrna D."/>
            <person name="Lee S."/>
            <person name="Talag J."/>
            <person name="Welchert J."/>
            <person name="Wing R.A."/>
        </authorList>
    </citation>
    <scope>NUCLEOTIDE SEQUENCE [LARGE SCALE GENOMIC DNA]</scope>
</reference>